<keyword evidence="2 9" id="KW-0812">Transmembrane</keyword>
<dbReference type="InterPro" id="IPR000276">
    <property type="entry name" value="GPCR_Rhodpsn"/>
</dbReference>
<evidence type="ECO:0000256" key="4">
    <source>
        <dbReference type="ARBA" id="ARBA00023040"/>
    </source>
</evidence>
<feature type="compositionally biased region" description="Basic and acidic residues" evidence="8">
    <location>
        <begin position="106"/>
        <end position="116"/>
    </location>
</feature>
<dbReference type="EMBL" id="QRBI01000282">
    <property type="protein sequence ID" value="RMB89510.1"/>
    <property type="molecule type" value="Genomic_DNA"/>
</dbReference>
<evidence type="ECO:0000256" key="2">
    <source>
        <dbReference type="ARBA" id="ARBA00022692"/>
    </source>
</evidence>
<feature type="region of interest" description="Disordered" evidence="8">
    <location>
        <begin position="97"/>
        <end position="135"/>
    </location>
</feature>
<gene>
    <name evidence="11" type="ORF">DUI87_34103</name>
</gene>
<dbReference type="GO" id="GO:0004930">
    <property type="term" value="F:G protein-coupled receptor activity"/>
    <property type="evidence" value="ECO:0007669"/>
    <property type="project" value="UniProtKB-KW"/>
</dbReference>
<evidence type="ECO:0000313" key="12">
    <source>
        <dbReference type="Proteomes" id="UP000269221"/>
    </source>
</evidence>
<accession>A0A3M0IN31</accession>
<keyword evidence="3 9" id="KW-1133">Transmembrane helix</keyword>
<comment type="caution">
    <text evidence="11">The sequence shown here is derived from an EMBL/GenBank/DDBJ whole genome shotgun (WGS) entry which is preliminary data.</text>
</comment>
<dbReference type="GO" id="GO:0005886">
    <property type="term" value="C:plasma membrane"/>
    <property type="evidence" value="ECO:0007669"/>
    <property type="project" value="TreeGrafter"/>
</dbReference>
<comment type="subcellular location">
    <subcellularLocation>
        <location evidence="1">Membrane</location>
        <topology evidence="1">Multi-pass membrane protein</topology>
    </subcellularLocation>
</comment>
<evidence type="ECO:0000256" key="6">
    <source>
        <dbReference type="ARBA" id="ARBA00023170"/>
    </source>
</evidence>
<feature type="transmembrane region" description="Helical" evidence="9">
    <location>
        <begin position="12"/>
        <end position="34"/>
    </location>
</feature>
<evidence type="ECO:0000256" key="3">
    <source>
        <dbReference type="ARBA" id="ARBA00022989"/>
    </source>
</evidence>
<keyword evidence="4" id="KW-0297">G-protein coupled receptor</keyword>
<keyword evidence="12" id="KW-1185">Reference proteome</keyword>
<dbReference type="Gene3D" id="1.20.1070.10">
    <property type="entry name" value="Rhodopsin 7-helix transmembrane proteins"/>
    <property type="match status" value="1"/>
</dbReference>
<dbReference type="PANTHER" id="PTHR45695:SF20">
    <property type="entry name" value="PYROGLUTAMYLATED RFAMIDE PEPTIDE RECEPTOR"/>
    <property type="match status" value="1"/>
</dbReference>
<keyword evidence="5 9" id="KW-0472">Membrane</keyword>
<dbReference type="InterPro" id="IPR017452">
    <property type="entry name" value="GPCR_Rhodpsn_7TM"/>
</dbReference>
<reference evidence="11 12" key="1">
    <citation type="submission" date="2018-07" db="EMBL/GenBank/DDBJ databases">
        <title>A high quality draft genome assembly of the barn swallow (H. rustica rustica).</title>
        <authorList>
            <person name="Formenti G."/>
            <person name="Chiara M."/>
            <person name="Poveda L."/>
            <person name="Francoijs K.-J."/>
            <person name="Bonisoli-Alquati A."/>
            <person name="Canova L."/>
            <person name="Gianfranceschi L."/>
            <person name="Horner D.S."/>
            <person name="Saino N."/>
        </authorList>
    </citation>
    <scope>NUCLEOTIDE SEQUENCE [LARGE SCALE GENOMIC DNA]</scope>
    <source>
        <strain evidence="11">Chelidonia</strain>
        <tissue evidence="11">Blood</tissue>
    </source>
</reference>
<organism evidence="11 12">
    <name type="scientific">Hirundo rustica rustica</name>
    <dbReference type="NCBI Taxonomy" id="333673"/>
    <lineage>
        <taxon>Eukaryota</taxon>
        <taxon>Metazoa</taxon>
        <taxon>Chordata</taxon>
        <taxon>Craniata</taxon>
        <taxon>Vertebrata</taxon>
        <taxon>Euteleostomi</taxon>
        <taxon>Archelosauria</taxon>
        <taxon>Archosauria</taxon>
        <taxon>Dinosauria</taxon>
        <taxon>Saurischia</taxon>
        <taxon>Theropoda</taxon>
        <taxon>Coelurosauria</taxon>
        <taxon>Aves</taxon>
        <taxon>Neognathae</taxon>
        <taxon>Neoaves</taxon>
        <taxon>Telluraves</taxon>
        <taxon>Australaves</taxon>
        <taxon>Passeriformes</taxon>
        <taxon>Sylvioidea</taxon>
        <taxon>Hirundinidae</taxon>
        <taxon>Hirundo</taxon>
    </lineage>
</organism>
<dbReference type="SUPFAM" id="SSF81321">
    <property type="entry name" value="Family A G protein-coupled receptor-like"/>
    <property type="match status" value="1"/>
</dbReference>
<dbReference type="Pfam" id="PF00001">
    <property type="entry name" value="7tm_1"/>
    <property type="match status" value="1"/>
</dbReference>
<dbReference type="OrthoDB" id="9979846at2759"/>
<feature type="transmembrane region" description="Helical" evidence="9">
    <location>
        <begin position="46"/>
        <end position="68"/>
    </location>
</feature>
<dbReference type="STRING" id="333673.A0A3M0IN31"/>
<dbReference type="Proteomes" id="UP000269221">
    <property type="component" value="Unassembled WGS sequence"/>
</dbReference>
<dbReference type="PRINTS" id="PR00237">
    <property type="entry name" value="GPCRRHODOPSN"/>
</dbReference>
<evidence type="ECO:0000313" key="11">
    <source>
        <dbReference type="EMBL" id="RMB89510.1"/>
    </source>
</evidence>
<dbReference type="AlphaFoldDB" id="A0A3M0IN31"/>
<dbReference type="PANTHER" id="PTHR45695">
    <property type="entry name" value="LEUCOKININ RECEPTOR-RELATED"/>
    <property type="match status" value="1"/>
</dbReference>
<feature type="domain" description="G-protein coupled receptors family 1 profile" evidence="10">
    <location>
        <begin position="26"/>
        <end position="83"/>
    </location>
</feature>
<evidence type="ECO:0000256" key="7">
    <source>
        <dbReference type="ARBA" id="ARBA00023224"/>
    </source>
</evidence>
<evidence type="ECO:0000259" key="10">
    <source>
        <dbReference type="PROSITE" id="PS50262"/>
    </source>
</evidence>
<evidence type="ECO:0000256" key="1">
    <source>
        <dbReference type="ARBA" id="ARBA00004141"/>
    </source>
</evidence>
<keyword evidence="6" id="KW-0675">Receptor</keyword>
<dbReference type="PROSITE" id="PS50262">
    <property type="entry name" value="G_PROTEIN_RECEP_F1_2"/>
    <property type="match status" value="1"/>
</dbReference>
<sequence length="135" mass="15218">MPELPERPEVAFVLSCLLVFGLALFGKCLVLHVVTRSRAMRTVAHIFVCSLALSDLLVAAFCVPFTVLQNISSKRLGDSEGYCQNMEIEFHNFPQTRMLGGNWQKPTEEWERGGENRKHRNANERAAAVSEQLKL</sequence>
<evidence type="ECO:0000256" key="5">
    <source>
        <dbReference type="ARBA" id="ARBA00023136"/>
    </source>
</evidence>
<evidence type="ECO:0000256" key="9">
    <source>
        <dbReference type="SAM" id="Phobius"/>
    </source>
</evidence>
<protein>
    <recommendedName>
        <fullName evidence="10">G-protein coupled receptors family 1 profile domain-containing protein</fullName>
    </recommendedName>
</protein>
<name>A0A3M0IN31_HIRRU</name>
<proteinExistence type="predicted"/>
<keyword evidence="7" id="KW-0807">Transducer</keyword>
<evidence type="ECO:0000256" key="8">
    <source>
        <dbReference type="SAM" id="MobiDB-lite"/>
    </source>
</evidence>